<dbReference type="GeneID" id="94551689"/>
<dbReference type="EMBL" id="CP049889">
    <property type="protein sequence ID" value="QIK50633.1"/>
    <property type="molecule type" value="Genomic_DNA"/>
</dbReference>
<keyword evidence="4" id="KW-1185">Reference proteome</keyword>
<feature type="transmembrane region" description="Helical" evidence="1">
    <location>
        <begin position="293"/>
        <end position="314"/>
    </location>
</feature>
<feature type="transmembrane region" description="Helical" evidence="1">
    <location>
        <begin position="193"/>
        <end position="212"/>
    </location>
</feature>
<dbReference type="AlphaFoldDB" id="A0A6G7WEG1"/>
<feature type="transmembrane region" description="Helical" evidence="1">
    <location>
        <begin position="77"/>
        <end position="94"/>
    </location>
</feature>
<dbReference type="Pfam" id="PF01757">
    <property type="entry name" value="Acyl_transf_3"/>
    <property type="match status" value="1"/>
</dbReference>
<feature type="domain" description="Acyltransferase 3" evidence="2">
    <location>
        <begin position="8"/>
        <end position="310"/>
    </location>
</feature>
<name>A0A6G7WEG1_9LACT</name>
<feature type="transmembrane region" description="Helical" evidence="1">
    <location>
        <begin position="140"/>
        <end position="159"/>
    </location>
</feature>
<gene>
    <name evidence="3" type="ORF">G7058_00275</name>
</gene>
<dbReference type="Proteomes" id="UP000501830">
    <property type="component" value="Chromosome"/>
</dbReference>
<evidence type="ECO:0000256" key="1">
    <source>
        <dbReference type="SAM" id="Phobius"/>
    </source>
</evidence>
<keyword evidence="1" id="KW-0472">Membrane</keyword>
<evidence type="ECO:0000259" key="2">
    <source>
        <dbReference type="Pfam" id="PF01757"/>
    </source>
</evidence>
<feature type="transmembrane region" description="Helical" evidence="1">
    <location>
        <begin position="165"/>
        <end position="181"/>
    </location>
</feature>
<reference evidence="3 4" key="1">
    <citation type="journal article" date="2017" name="Int. J. Syst. Evol. Microbiol.">
        <title>Jeotgalibaca porci sp. nov. and Jeotgalibaca arthritidis sp. nov., isolated from pigs, and emended description of the genus Jeotgalibaca.</title>
        <authorList>
            <person name="Zamora L."/>
            <person name="Perez-Sancho M."/>
            <person name="Dominguez L."/>
            <person name="Fernandez-Garayzabal J.F."/>
            <person name="Vela A.I."/>
        </authorList>
    </citation>
    <scope>NUCLEOTIDE SEQUENCE [LARGE SCALE GENOMIC DNA]</scope>
    <source>
        <strain evidence="3 4">CCUG 69148</strain>
    </source>
</reference>
<keyword evidence="1" id="KW-0812">Transmembrane</keyword>
<dbReference type="RefSeq" id="WP_166061676.1">
    <property type="nucleotide sequence ID" value="NZ_CP049889.1"/>
</dbReference>
<accession>A0A6G7WEG1</accession>
<feature type="transmembrane region" description="Helical" evidence="1">
    <location>
        <begin position="232"/>
        <end position="248"/>
    </location>
</feature>
<proteinExistence type="predicted"/>
<evidence type="ECO:0000313" key="3">
    <source>
        <dbReference type="EMBL" id="QIK50633.1"/>
    </source>
</evidence>
<feature type="transmembrane region" description="Helical" evidence="1">
    <location>
        <begin position="114"/>
        <end position="133"/>
    </location>
</feature>
<organism evidence="3 4">
    <name type="scientific">Jeotgalibaca porci</name>
    <dbReference type="NCBI Taxonomy" id="1868793"/>
    <lineage>
        <taxon>Bacteria</taxon>
        <taxon>Bacillati</taxon>
        <taxon>Bacillota</taxon>
        <taxon>Bacilli</taxon>
        <taxon>Lactobacillales</taxon>
        <taxon>Carnobacteriaceae</taxon>
        <taxon>Jeotgalibaca</taxon>
    </lineage>
</organism>
<evidence type="ECO:0000313" key="4">
    <source>
        <dbReference type="Proteomes" id="UP000501830"/>
    </source>
</evidence>
<dbReference type="InterPro" id="IPR002656">
    <property type="entry name" value="Acyl_transf_3_dom"/>
</dbReference>
<keyword evidence="1" id="KW-1133">Transmembrane helix</keyword>
<protein>
    <recommendedName>
        <fullName evidence="2">Acyltransferase 3 domain-containing protein</fullName>
    </recommendedName>
</protein>
<dbReference type="GO" id="GO:0016747">
    <property type="term" value="F:acyltransferase activity, transferring groups other than amino-acyl groups"/>
    <property type="evidence" value="ECO:0007669"/>
    <property type="project" value="InterPro"/>
</dbReference>
<dbReference type="KEGG" id="jpo:G7058_00275"/>
<feature type="transmembrane region" description="Helical" evidence="1">
    <location>
        <begin position="12"/>
        <end position="31"/>
    </location>
</feature>
<sequence length="324" mass="37635">MGKIKRNSNIELFRIIAMFFITQAHFLFNATEAAPFITQNFSNVLSLGGAFGVNAFILITCYFMVEKPFMIKRITGVIKPVLFYSMLLALPWLFITRDLDKVIGWFVRLPGQYWFVTAYIILIVLIPIMDWFLKRMTKRQVLVVKWLTFFATTLLPGLIGIDLGPLRMSVFIYLYIFSYYLKKYDVKHYNIKVLVWVIIISIVVYLAVYSYSVANMLDVSIFTFVPQKHLQNNIFQVFIVCNLFKIVIKTKSFYNENINLISKSVFAAYLIQQHGSVVALRQSILMNIYIDNFLLSVITHAITALILLMIFIAVDQLIKKFINI</sequence>
<feature type="transmembrane region" description="Helical" evidence="1">
    <location>
        <begin position="43"/>
        <end position="65"/>
    </location>
</feature>